<evidence type="ECO:0000256" key="3">
    <source>
        <dbReference type="ARBA" id="ARBA00022801"/>
    </source>
</evidence>
<protein>
    <recommendedName>
        <fullName evidence="7">DUF86 domain-containing protein</fullName>
    </recommendedName>
</protein>
<sequence>MYYVNREQIDHRLNALPDVADALEMLAADWQGTVLQGLAQERALHLAVEIVTDVGSYLIDGFIMRDASSYEDIIDIIGEEGVFPAERKAPLAELVRLRKPLVQDYWQWDRAALHPLTPRIPDVLRAFRQDVVSYLERELG</sequence>
<dbReference type="Proteomes" id="UP000681526">
    <property type="component" value="Unassembled WGS sequence"/>
</dbReference>
<accession>A0ABM8V942</accession>
<gene>
    <name evidence="5" type="primary">txxe 3725</name>
    <name evidence="5" type="ORF">TXXE_19145</name>
</gene>
<evidence type="ECO:0000256" key="4">
    <source>
        <dbReference type="ARBA" id="ARBA00024207"/>
    </source>
</evidence>
<organism evidence="5 6">
    <name type="scientific">Thermobacillus xylanilyticus</name>
    <dbReference type="NCBI Taxonomy" id="76633"/>
    <lineage>
        <taxon>Bacteria</taxon>
        <taxon>Bacillati</taxon>
        <taxon>Bacillota</taxon>
        <taxon>Bacilli</taxon>
        <taxon>Bacillales</taxon>
        <taxon>Paenibacillaceae</taxon>
        <taxon>Thermobacillus</taxon>
    </lineage>
</organism>
<comment type="similarity">
    <text evidence="4">Belongs to the HepT RNase toxin family.</text>
</comment>
<evidence type="ECO:0008006" key="7">
    <source>
        <dbReference type="Google" id="ProtNLM"/>
    </source>
</evidence>
<evidence type="ECO:0000256" key="1">
    <source>
        <dbReference type="ARBA" id="ARBA00022649"/>
    </source>
</evidence>
<dbReference type="InterPro" id="IPR037038">
    <property type="entry name" value="HepT-like_sf"/>
</dbReference>
<keyword evidence="6" id="KW-1185">Reference proteome</keyword>
<dbReference type="PANTHER" id="PTHR33397:SF5">
    <property type="entry name" value="RNASE YUTE-RELATED"/>
    <property type="match status" value="1"/>
</dbReference>
<keyword evidence="1" id="KW-1277">Toxin-antitoxin system</keyword>
<evidence type="ECO:0000313" key="6">
    <source>
        <dbReference type="Proteomes" id="UP000681526"/>
    </source>
</evidence>
<dbReference type="EMBL" id="CAJRAY010000099">
    <property type="protein sequence ID" value="CAG5093027.1"/>
    <property type="molecule type" value="Genomic_DNA"/>
</dbReference>
<keyword evidence="2" id="KW-0540">Nuclease</keyword>
<dbReference type="Gene3D" id="1.20.120.580">
    <property type="entry name" value="bsu32300-like"/>
    <property type="match status" value="1"/>
</dbReference>
<dbReference type="InterPro" id="IPR052379">
    <property type="entry name" value="Type_VII_TA_RNase"/>
</dbReference>
<dbReference type="Pfam" id="PF01934">
    <property type="entry name" value="HepT-like"/>
    <property type="match status" value="1"/>
</dbReference>
<name>A0ABM8V942_THEXY</name>
<dbReference type="PANTHER" id="PTHR33397">
    <property type="entry name" value="UPF0331 PROTEIN YUTE"/>
    <property type="match status" value="1"/>
</dbReference>
<evidence type="ECO:0000256" key="2">
    <source>
        <dbReference type="ARBA" id="ARBA00022722"/>
    </source>
</evidence>
<proteinExistence type="inferred from homology"/>
<comment type="caution">
    <text evidence="5">The sequence shown here is derived from an EMBL/GenBank/DDBJ whole genome shotgun (WGS) entry which is preliminary data.</text>
</comment>
<reference evidence="5 6" key="1">
    <citation type="submission" date="2021-04" db="EMBL/GenBank/DDBJ databases">
        <authorList>
            <person name="Rakotoarivonina H."/>
        </authorList>
    </citation>
    <scope>NUCLEOTIDE SEQUENCE [LARGE SCALE GENOMIC DNA]</scope>
    <source>
        <strain evidence="5 6">XE</strain>
    </source>
</reference>
<evidence type="ECO:0000313" key="5">
    <source>
        <dbReference type="EMBL" id="CAG5093027.1"/>
    </source>
</evidence>
<keyword evidence="3" id="KW-0378">Hydrolase</keyword>
<dbReference type="RefSeq" id="WP_213486845.1">
    <property type="nucleotide sequence ID" value="NZ_CAJRAY010000099.1"/>
</dbReference>
<dbReference type="InterPro" id="IPR008201">
    <property type="entry name" value="HepT-like"/>
</dbReference>